<dbReference type="PROSITE" id="PS50982">
    <property type="entry name" value="MBD"/>
    <property type="match status" value="1"/>
</dbReference>
<gene>
    <name evidence="8" type="primary">ga12939</name>
    <name evidence="8" type="ORF">PR202_ga12939</name>
</gene>
<comment type="subcellular location">
    <subcellularLocation>
        <location evidence="1">Nucleus</location>
    </subcellularLocation>
</comment>
<evidence type="ECO:0000256" key="3">
    <source>
        <dbReference type="ARBA" id="ARBA00023125"/>
    </source>
</evidence>
<dbReference type="InterPro" id="IPR016177">
    <property type="entry name" value="DNA-bd_dom_sf"/>
</dbReference>
<feature type="region of interest" description="Disordered" evidence="6">
    <location>
        <begin position="38"/>
        <end position="95"/>
    </location>
</feature>
<name>A0AAV5CCU3_ELECO</name>
<sequence length="201" mass="23232">MVRSVLKSAEDRKQSVLEEPFQSDRMILSGRDRTIRFVGTEREPRGKRGALGEDIGYLERASENDEGSNNHDAEVNEPPVVKEEKKDGDMEADDELPDWLPDGWIMEVFLTEDGTENRYYSSPISDSTFTSRAEVLEFLFSRVDERILRSEKCAEEMTLQRAHQWLPPGWLIEVRAGGKNMDMMYKKWKNFIPKLVVDDTP</sequence>
<feature type="domain" description="MBD" evidence="7">
    <location>
        <begin position="90"/>
        <end position="164"/>
    </location>
</feature>
<dbReference type="InterPro" id="IPR038945">
    <property type="entry name" value="MBD13-like"/>
</dbReference>
<accession>A0AAV5CCU3</accession>
<proteinExistence type="predicted"/>
<reference evidence="8" key="1">
    <citation type="journal article" date="2018" name="DNA Res.">
        <title>Multiple hybrid de novo genome assembly of finger millet, an orphan allotetraploid crop.</title>
        <authorList>
            <person name="Hatakeyama M."/>
            <person name="Aluri S."/>
            <person name="Balachadran M.T."/>
            <person name="Sivarajan S.R."/>
            <person name="Patrignani A."/>
            <person name="Gruter S."/>
            <person name="Poveda L."/>
            <person name="Shimizu-Inatsugi R."/>
            <person name="Baeten J."/>
            <person name="Francoijs K.J."/>
            <person name="Nataraja K.N."/>
            <person name="Reddy Y.A.N."/>
            <person name="Phadnis S."/>
            <person name="Ravikumar R.L."/>
            <person name="Schlapbach R."/>
            <person name="Sreeman S.M."/>
            <person name="Shimizu K.K."/>
        </authorList>
    </citation>
    <scope>NUCLEOTIDE SEQUENCE</scope>
</reference>
<keyword evidence="4" id="KW-0804">Transcription</keyword>
<evidence type="ECO:0000256" key="6">
    <source>
        <dbReference type="SAM" id="MobiDB-lite"/>
    </source>
</evidence>
<dbReference type="PANTHER" id="PTHR34067:SF25">
    <property type="entry name" value="OS04G0193200 PROTEIN"/>
    <property type="match status" value="1"/>
</dbReference>
<keyword evidence="3" id="KW-0238">DNA-binding</keyword>
<dbReference type="InterPro" id="IPR001739">
    <property type="entry name" value="Methyl_CpG_DNA-bd"/>
</dbReference>
<evidence type="ECO:0000313" key="9">
    <source>
        <dbReference type="Proteomes" id="UP001054889"/>
    </source>
</evidence>
<evidence type="ECO:0000256" key="2">
    <source>
        <dbReference type="ARBA" id="ARBA00023015"/>
    </source>
</evidence>
<evidence type="ECO:0000256" key="4">
    <source>
        <dbReference type="ARBA" id="ARBA00023163"/>
    </source>
</evidence>
<dbReference type="GO" id="GO:0003677">
    <property type="term" value="F:DNA binding"/>
    <property type="evidence" value="ECO:0007669"/>
    <property type="project" value="UniProtKB-KW"/>
</dbReference>
<dbReference type="PANTHER" id="PTHR34067">
    <property type="entry name" value="OS04G0193200 PROTEIN"/>
    <property type="match status" value="1"/>
</dbReference>
<keyword evidence="2" id="KW-0805">Transcription regulation</keyword>
<dbReference type="AlphaFoldDB" id="A0AAV5CCU3"/>
<comment type="caution">
    <text evidence="8">The sequence shown here is derived from an EMBL/GenBank/DDBJ whole genome shotgun (WGS) entry which is preliminary data.</text>
</comment>
<evidence type="ECO:0000259" key="7">
    <source>
        <dbReference type="PROSITE" id="PS50982"/>
    </source>
</evidence>
<protein>
    <recommendedName>
        <fullName evidence="7">MBD domain-containing protein</fullName>
    </recommendedName>
</protein>
<feature type="region of interest" description="Disordered" evidence="6">
    <location>
        <begin position="1"/>
        <end position="23"/>
    </location>
</feature>
<dbReference type="SUPFAM" id="SSF54171">
    <property type="entry name" value="DNA-binding domain"/>
    <property type="match status" value="1"/>
</dbReference>
<dbReference type="Proteomes" id="UP001054889">
    <property type="component" value="Unassembled WGS sequence"/>
</dbReference>
<evidence type="ECO:0000313" key="8">
    <source>
        <dbReference type="EMBL" id="GJM96127.1"/>
    </source>
</evidence>
<dbReference type="GO" id="GO:0005634">
    <property type="term" value="C:nucleus"/>
    <property type="evidence" value="ECO:0007669"/>
    <property type="project" value="UniProtKB-SubCell"/>
</dbReference>
<evidence type="ECO:0000256" key="1">
    <source>
        <dbReference type="ARBA" id="ARBA00004123"/>
    </source>
</evidence>
<evidence type="ECO:0000256" key="5">
    <source>
        <dbReference type="ARBA" id="ARBA00023242"/>
    </source>
</evidence>
<keyword evidence="5" id="KW-0539">Nucleus</keyword>
<dbReference type="Gene3D" id="3.30.890.10">
    <property type="entry name" value="Methyl-cpg-binding Protein 2, Chain A"/>
    <property type="match status" value="1"/>
</dbReference>
<organism evidence="8 9">
    <name type="scientific">Eleusine coracana subsp. coracana</name>
    <dbReference type="NCBI Taxonomy" id="191504"/>
    <lineage>
        <taxon>Eukaryota</taxon>
        <taxon>Viridiplantae</taxon>
        <taxon>Streptophyta</taxon>
        <taxon>Embryophyta</taxon>
        <taxon>Tracheophyta</taxon>
        <taxon>Spermatophyta</taxon>
        <taxon>Magnoliopsida</taxon>
        <taxon>Liliopsida</taxon>
        <taxon>Poales</taxon>
        <taxon>Poaceae</taxon>
        <taxon>PACMAD clade</taxon>
        <taxon>Chloridoideae</taxon>
        <taxon>Cynodonteae</taxon>
        <taxon>Eleusininae</taxon>
        <taxon>Eleusine</taxon>
    </lineage>
</organism>
<keyword evidence="9" id="KW-1185">Reference proteome</keyword>
<dbReference type="EMBL" id="BQKI01000006">
    <property type="protein sequence ID" value="GJM96127.1"/>
    <property type="molecule type" value="Genomic_DNA"/>
</dbReference>
<reference evidence="8" key="2">
    <citation type="submission" date="2021-12" db="EMBL/GenBank/DDBJ databases">
        <title>Resequencing data analysis of finger millet.</title>
        <authorList>
            <person name="Hatakeyama M."/>
            <person name="Aluri S."/>
            <person name="Balachadran M.T."/>
            <person name="Sivarajan S.R."/>
            <person name="Poveda L."/>
            <person name="Shimizu-Inatsugi R."/>
            <person name="Schlapbach R."/>
            <person name="Sreeman S.M."/>
            <person name="Shimizu K.K."/>
        </authorList>
    </citation>
    <scope>NUCLEOTIDE SEQUENCE</scope>
</reference>
<feature type="compositionally biased region" description="Basic and acidic residues" evidence="6">
    <location>
        <begin position="60"/>
        <end position="89"/>
    </location>
</feature>